<dbReference type="OrthoDB" id="2389872at2"/>
<feature type="domain" description="Antitoxin FitA-like ribbon-helix-helix" evidence="1">
    <location>
        <begin position="2"/>
        <end position="39"/>
    </location>
</feature>
<dbReference type="GO" id="GO:0006355">
    <property type="term" value="P:regulation of DNA-templated transcription"/>
    <property type="evidence" value="ECO:0007669"/>
    <property type="project" value="InterPro"/>
</dbReference>
<protein>
    <recommendedName>
        <fullName evidence="1">Antitoxin FitA-like ribbon-helix-helix domain-containing protein</fullName>
    </recommendedName>
</protein>
<dbReference type="Pfam" id="PF22513">
    <property type="entry name" value="FitA-like_RHH"/>
    <property type="match status" value="1"/>
</dbReference>
<name>A0A429YR38_9HYPH</name>
<accession>A0A429YR38</accession>
<evidence type="ECO:0000313" key="2">
    <source>
        <dbReference type="EMBL" id="RST83926.1"/>
    </source>
</evidence>
<keyword evidence="3" id="KW-1185">Reference proteome</keyword>
<evidence type="ECO:0000259" key="1">
    <source>
        <dbReference type="Pfam" id="PF22513"/>
    </source>
</evidence>
<dbReference type="EMBL" id="RWKW01000098">
    <property type="protein sequence ID" value="RST83926.1"/>
    <property type="molecule type" value="Genomic_DNA"/>
</dbReference>
<organism evidence="2 3">
    <name type="scientific">Aquibium carbonis</name>
    <dbReference type="NCBI Taxonomy" id="2495581"/>
    <lineage>
        <taxon>Bacteria</taxon>
        <taxon>Pseudomonadati</taxon>
        <taxon>Pseudomonadota</taxon>
        <taxon>Alphaproteobacteria</taxon>
        <taxon>Hyphomicrobiales</taxon>
        <taxon>Phyllobacteriaceae</taxon>
        <taxon>Aquibium</taxon>
    </lineage>
</organism>
<proteinExistence type="predicted"/>
<dbReference type="InterPro" id="IPR053853">
    <property type="entry name" value="FitA-like_RHH"/>
</dbReference>
<dbReference type="RefSeq" id="WP_126702003.1">
    <property type="nucleotide sequence ID" value="NZ_RWKW01000098.1"/>
</dbReference>
<sequence length="90" mass="10211">MASMVIRNIPDDVLERFKQRARADGKSAEQLAREVIAEKAVPSREELIREAASIRARSKPVGLETALRIMQEARAERDARPYLPDLDDDH</sequence>
<evidence type="ECO:0000313" key="3">
    <source>
        <dbReference type="Proteomes" id="UP000278398"/>
    </source>
</evidence>
<dbReference type="InterPro" id="IPR010985">
    <property type="entry name" value="Ribbon_hlx_hlx"/>
</dbReference>
<gene>
    <name evidence="2" type="ORF">EJC49_21605</name>
</gene>
<dbReference type="SUPFAM" id="SSF47598">
    <property type="entry name" value="Ribbon-helix-helix"/>
    <property type="match status" value="1"/>
</dbReference>
<comment type="caution">
    <text evidence="2">The sequence shown here is derived from an EMBL/GenBank/DDBJ whole genome shotgun (WGS) entry which is preliminary data.</text>
</comment>
<dbReference type="Proteomes" id="UP000278398">
    <property type="component" value="Unassembled WGS sequence"/>
</dbReference>
<dbReference type="AlphaFoldDB" id="A0A429YR38"/>
<reference evidence="2 3" key="1">
    <citation type="submission" date="2018-12" db="EMBL/GenBank/DDBJ databases">
        <title>Mesorhizobium carbonis sp. nov., isolated from coal mine water.</title>
        <authorList>
            <person name="Xin W."/>
            <person name="Xu Z."/>
            <person name="Xiang F."/>
            <person name="Zhang J."/>
            <person name="Xi L."/>
            <person name="Liu J."/>
        </authorList>
    </citation>
    <scope>NUCLEOTIDE SEQUENCE [LARGE SCALE GENOMIC DNA]</scope>
    <source>
        <strain evidence="2 3">B2.3</strain>
    </source>
</reference>